<dbReference type="InterPro" id="IPR056339">
    <property type="entry name" value="CARF_Card1"/>
</dbReference>
<feature type="domain" description="Card1 endonuclease" evidence="2">
    <location>
        <begin position="407"/>
        <end position="540"/>
    </location>
</feature>
<comment type="caution">
    <text evidence="4">The sequence shown here is derived from an EMBL/GenBank/DDBJ whole genome shotgun (WGS) entry which is preliminary data.</text>
</comment>
<dbReference type="AlphaFoldDB" id="A0A4S3KP84"/>
<protein>
    <submittedName>
        <fullName evidence="4">Putative CRISPR-associated protein</fullName>
    </submittedName>
</protein>
<evidence type="ECO:0000313" key="5">
    <source>
        <dbReference type="Proteomes" id="UP000307749"/>
    </source>
</evidence>
<feature type="region of interest" description="Disordered" evidence="1">
    <location>
        <begin position="585"/>
        <end position="640"/>
    </location>
</feature>
<evidence type="ECO:0000256" key="1">
    <source>
        <dbReference type="SAM" id="MobiDB-lite"/>
    </source>
</evidence>
<accession>A0A4S3KP84</accession>
<dbReference type="SUPFAM" id="SSF52980">
    <property type="entry name" value="Restriction endonuclease-like"/>
    <property type="match status" value="2"/>
</dbReference>
<dbReference type="Gene3D" id="3.40.1350.10">
    <property type="match status" value="1"/>
</dbReference>
<dbReference type="InterPro" id="IPR011856">
    <property type="entry name" value="tRNA_endonuc-like_dom_sf"/>
</dbReference>
<keyword evidence="5" id="KW-1185">Reference proteome</keyword>
<dbReference type="RefSeq" id="WP_081126332.1">
    <property type="nucleotide sequence ID" value="NZ_LDOS01000001.1"/>
</dbReference>
<evidence type="ECO:0000259" key="3">
    <source>
        <dbReference type="Pfam" id="PF23400"/>
    </source>
</evidence>
<dbReference type="STRING" id="993689.GCA_002077135_00985"/>
<dbReference type="Gene3D" id="3.40.50.10770">
    <property type="entry name" value="Hypothetical protein VC1899 like domain (Restriction endonuclease-like)"/>
    <property type="match status" value="1"/>
</dbReference>
<sequence>MVSTTGRMDMTVYFVSQHERIQRWARIMNAKGGKLPHRIDQAVENIDPEHLQPGDVVMGTLPMNVAAALESRGIAFWALDLHVPPQDRRKELSATELAKLGATLTRYRVSKDGQHAVKAERQRTADAPRPAVTVMLVSGEIMPNYLGYLHAPTPCVLLAASDQMGERADELEKLLNDAPRRPDKIGKIPFESTGYATLDAKTRDLLDYLLEIGHDKIVLNATGGTKLMSMALTHAGQQAARNGAPVDAVYVDTAAGRIEHLTPDTRPLQPMRAVLDVRAAVLASGKPDAGCDSASSVFRKWMSRTQLHRYLLGNPDRLALFNALVAQMEELQRGKKKSEQGVWRIEHDVEQATRGHFIVLPGDDFAAKQISGKLGAHLAEAGVLRTRPQTSDAGVKLQFTAPSEIGYLLGSWLEAHVASLIEAAGPDDWACGVQVGSERGKNNELDALIVSGNRTLLIEVKAANLARKSDKGGGKKSTKAQDTVYKLDSVGHTLGHYFSGNWLVTARALDDDDQKRARDKRIEVFSAQPSGEGKEPLQHFARKLKEWIDAGRGSMPRDDGYAARVLEISKDAKQKIDAKSKLYERVSSADGAGSDAAQAAPSDAPAAPASEDKMRQLEQKGLGGMASSKPSAPWSGRRRR</sequence>
<dbReference type="OrthoDB" id="8548152at2"/>
<feature type="domain" description="Card1 CARF" evidence="3">
    <location>
        <begin position="132"/>
        <end position="235"/>
    </location>
</feature>
<dbReference type="Pfam" id="PF09652">
    <property type="entry name" value="Cas_VVA1548"/>
    <property type="match status" value="1"/>
</dbReference>
<evidence type="ECO:0000259" key="2">
    <source>
        <dbReference type="Pfam" id="PF09002"/>
    </source>
</evidence>
<dbReference type="Pfam" id="PF09002">
    <property type="entry name" value="Card1_endonuc"/>
    <property type="match status" value="1"/>
</dbReference>
<dbReference type="Proteomes" id="UP000307749">
    <property type="component" value="Unassembled WGS sequence"/>
</dbReference>
<evidence type="ECO:0000313" key="4">
    <source>
        <dbReference type="EMBL" id="THD10686.1"/>
    </source>
</evidence>
<feature type="compositionally biased region" description="Low complexity" evidence="1">
    <location>
        <begin position="588"/>
        <end position="609"/>
    </location>
</feature>
<dbReference type="EMBL" id="MWQO01000023">
    <property type="protein sequence ID" value="THD10686.1"/>
    <property type="molecule type" value="Genomic_DNA"/>
</dbReference>
<dbReference type="GO" id="GO:0003676">
    <property type="term" value="F:nucleic acid binding"/>
    <property type="evidence" value="ECO:0007669"/>
    <property type="project" value="InterPro"/>
</dbReference>
<organism evidence="4 5">
    <name type="scientific">Metallibacterium scheffleri</name>
    <dbReference type="NCBI Taxonomy" id="993689"/>
    <lineage>
        <taxon>Bacteria</taxon>
        <taxon>Pseudomonadati</taxon>
        <taxon>Pseudomonadota</taxon>
        <taxon>Gammaproteobacteria</taxon>
        <taxon>Lysobacterales</taxon>
        <taxon>Rhodanobacteraceae</taxon>
        <taxon>Metallibacterium</taxon>
    </lineage>
</organism>
<name>A0A4S3KP84_9GAMM</name>
<gene>
    <name evidence="4" type="ORF">B1806_07470</name>
</gene>
<proteinExistence type="predicted"/>
<dbReference type="InterPro" id="IPR015093">
    <property type="entry name" value="Card1_endonucl_dom"/>
</dbReference>
<reference evidence="4 5" key="1">
    <citation type="submission" date="2017-02" db="EMBL/GenBank/DDBJ databases">
        <title>Whole genome sequencing of Metallibacterium scheffleri DSM 24874 (T).</title>
        <authorList>
            <person name="Kumar S."/>
            <person name="Patil P."/>
            <person name="Patil P.B."/>
        </authorList>
    </citation>
    <scope>NUCLEOTIDE SEQUENCE [LARGE SCALE GENOMIC DNA]</scope>
    <source>
        <strain evidence="4 5">DSM 24874</strain>
    </source>
</reference>
<dbReference type="Pfam" id="PF23400">
    <property type="entry name" value="CARF_Card1"/>
    <property type="match status" value="1"/>
</dbReference>
<dbReference type="InterPro" id="IPR013443">
    <property type="entry name" value="CRISPR-assoc_prot_Csx16"/>
</dbReference>
<dbReference type="NCBIfam" id="TIGR02620">
    <property type="entry name" value="cas_VVA1548"/>
    <property type="match status" value="1"/>
</dbReference>
<dbReference type="InterPro" id="IPR011335">
    <property type="entry name" value="Restrct_endonuc-II-like"/>
</dbReference>